<evidence type="ECO:0000313" key="4">
    <source>
        <dbReference type="Proteomes" id="UP001185922"/>
    </source>
</evidence>
<sequence length="162" mass="17875">MPGPTMTREDSRRRAERAHRLRALGRTWQEIADAEGFRSRGAARTAVARYASTEPADTAVEVRRSASETLRITRSILLGRVASATQRGDDQTLVTLTREVHRNLDQWARLAGAYAPTTQQVDVTVSTSPQEIIAETERQLLALAAERQQSLPGNIIEGEVIA</sequence>
<keyword evidence="3" id="KW-1185">Reference proteome</keyword>
<dbReference type="EMBL" id="JAWLKI010000033">
    <property type="protein sequence ID" value="MDV6309696.1"/>
    <property type="molecule type" value="Genomic_DNA"/>
</dbReference>
<dbReference type="Proteomes" id="UP001185779">
    <property type="component" value="Unassembled WGS sequence"/>
</dbReference>
<dbReference type="AlphaFoldDB" id="A0AAE4U797"/>
<accession>A0AAE4U797</accession>
<organism evidence="2 4">
    <name type="scientific">Gordonia amicalis</name>
    <dbReference type="NCBI Taxonomy" id="89053"/>
    <lineage>
        <taxon>Bacteria</taxon>
        <taxon>Bacillati</taxon>
        <taxon>Actinomycetota</taxon>
        <taxon>Actinomycetes</taxon>
        <taxon>Mycobacteriales</taxon>
        <taxon>Gordoniaceae</taxon>
        <taxon>Gordonia</taxon>
    </lineage>
</organism>
<gene>
    <name evidence="1" type="ORF">R3P94_20740</name>
    <name evidence="2" type="ORF">R3Q15_21300</name>
</gene>
<proteinExistence type="predicted"/>
<dbReference type="Proteomes" id="UP001185922">
    <property type="component" value="Unassembled WGS sequence"/>
</dbReference>
<comment type="caution">
    <text evidence="2">The sequence shown here is derived from an EMBL/GenBank/DDBJ whole genome shotgun (WGS) entry which is preliminary data.</text>
</comment>
<dbReference type="RefSeq" id="WP_317505559.1">
    <property type="nucleotide sequence ID" value="NZ_JAWLKH010000033.1"/>
</dbReference>
<evidence type="ECO:0000313" key="3">
    <source>
        <dbReference type="Proteomes" id="UP001185779"/>
    </source>
</evidence>
<name>A0AAE4U797_9ACTN</name>
<evidence type="ECO:0000313" key="1">
    <source>
        <dbReference type="EMBL" id="MDV6309696.1"/>
    </source>
</evidence>
<protein>
    <submittedName>
        <fullName evidence="2">Uncharacterized protein</fullName>
    </submittedName>
</protein>
<dbReference type="EMBL" id="JAWLKH010000033">
    <property type="protein sequence ID" value="MDV6314385.1"/>
    <property type="molecule type" value="Genomic_DNA"/>
</dbReference>
<reference evidence="2 3" key="1">
    <citation type="submission" date="2023-10" db="EMBL/GenBank/DDBJ databases">
        <title>Development of a sustainable strategy for remediation of hydrocarbon-contaminated territories based on the waste exchange concept.</title>
        <authorList>
            <person name="Krivoruchko A."/>
        </authorList>
    </citation>
    <scope>NUCLEOTIDE SEQUENCE</scope>
    <source>
        <strain evidence="1 3">IEGM 1266</strain>
        <strain evidence="2">IEGM 1279</strain>
    </source>
</reference>
<evidence type="ECO:0000313" key="2">
    <source>
        <dbReference type="EMBL" id="MDV6314385.1"/>
    </source>
</evidence>